<reference evidence="2 3" key="1">
    <citation type="journal article" date="2011" name="J. Bacteriol.">
        <title>Genome sequence of 'Pedosphaera parvula' Ellin514, an aerobic Verrucomicrobial isolate from pasture soil.</title>
        <authorList>
            <person name="Kant R."/>
            <person name="van Passel M.W."/>
            <person name="Sangwan P."/>
            <person name="Palva A."/>
            <person name="Lucas S."/>
            <person name="Copeland A."/>
            <person name="Lapidus A."/>
            <person name="Glavina Del Rio T."/>
            <person name="Dalin E."/>
            <person name="Tice H."/>
            <person name="Bruce D."/>
            <person name="Goodwin L."/>
            <person name="Pitluck S."/>
            <person name="Chertkov O."/>
            <person name="Larimer F.W."/>
            <person name="Land M.L."/>
            <person name="Hauser L."/>
            <person name="Brettin T.S."/>
            <person name="Detter J.C."/>
            <person name="Han S."/>
            <person name="de Vos W.M."/>
            <person name="Janssen P.H."/>
            <person name="Smidt H."/>
        </authorList>
    </citation>
    <scope>NUCLEOTIDE SEQUENCE [LARGE SCALE GENOMIC DNA]</scope>
    <source>
        <strain evidence="2 3">Ellin514</strain>
    </source>
</reference>
<dbReference type="AlphaFoldDB" id="B9XI44"/>
<dbReference type="EMBL" id="ABOX02000016">
    <property type="protein sequence ID" value="EEF60537.1"/>
    <property type="molecule type" value="Genomic_DNA"/>
</dbReference>
<evidence type="ECO:0000256" key="1">
    <source>
        <dbReference type="SAM" id="Phobius"/>
    </source>
</evidence>
<feature type="transmembrane region" description="Helical" evidence="1">
    <location>
        <begin position="56"/>
        <end position="78"/>
    </location>
</feature>
<evidence type="ECO:0000313" key="2">
    <source>
        <dbReference type="EMBL" id="EEF60537.1"/>
    </source>
</evidence>
<dbReference type="Proteomes" id="UP000003688">
    <property type="component" value="Unassembled WGS sequence"/>
</dbReference>
<feature type="transmembrane region" description="Helical" evidence="1">
    <location>
        <begin position="98"/>
        <end position="118"/>
    </location>
</feature>
<accession>B9XI44</accession>
<comment type="caution">
    <text evidence="2">The sequence shown here is derived from an EMBL/GenBank/DDBJ whole genome shotgun (WGS) entry which is preliminary data.</text>
</comment>
<keyword evidence="1" id="KW-1133">Transmembrane helix</keyword>
<dbReference type="STRING" id="320771.Cflav_PD3507"/>
<protein>
    <submittedName>
        <fullName evidence="2">Uncharacterized protein</fullName>
    </submittedName>
</protein>
<dbReference type="OrthoDB" id="250722at2"/>
<proteinExistence type="predicted"/>
<keyword evidence="1" id="KW-0472">Membrane</keyword>
<keyword evidence="1" id="KW-0812">Transmembrane</keyword>
<organism evidence="2 3">
    <name type="scientific">Pedosphaera parvula (strain Ellin514)</name>
    <dbReference type="NCBI Taxonomy" id="320771"/>
    <lineage>
        <taxon>Bacteria</taxon>
        <taxon>Pseudomonadati</taxon>
        <taxon>Verrucomicrobiota</taxon>
        <taxon>Pedosphaerae</taxon>
        <taxon>Pedosphaerales</taxon>
        <taxon>Pedosphaeraceae</taxon>
        <taxon>Pedosphaera</taxon>
    </lineage>
</organism>
<name>B9XI44_PEDPL</name>
<keyword evidence="3" id="KW-1185">Reference proteome</keyword>
<evidence type="ECO:0000313" key="3">
    <source>
        <dbReference type="Proteomes" id="UP000003688"/>
    </source>
</evidence>
<gene>
    <name evidence="2" type="ORF">Cflav_PD3507</name>
</gene>
<sequence>MYRSLDAEKIVETVRRLRNRIKERFPTASLGHVAEDLLAVAEKSPVKAGALSKPHFPLRIGIAFLVIAFLTIIIKIFLKLKINTDIDRFSELLQAMDAALNTVILLGGAIFFLFTMEIRLKRNRALKLIHELRSLAHIVDMHQLTKDPETIEGKGPQTASSPKRSMTRFELSRYLDYCSEMSSLIGKIAALYVQEYDDPVVLSAVDQIEDLTSSLSRKAWQKIMINNQLQTDPNSQTGFNLPQELT</sequence>
<dbReference type="RefSeq" id="WP_007415488.1">
    <property type="nucleotide sequence ID" value="NZ_ABOX02000016.1"/>
</dbReference>